<proteinExistence type="predicted"/>
<organism evidence="1 2">
    <name type="scientific">Galbibacter pacificus</name>
    <dbReference type="NCBI Taxonomy" id="2996052"/>
    <lineage>
        <taxon>Bacteria</taxon>
        <taxon>Pseudomonadati</taxon>
        <taxon>Bacteroidota</taxon>
        <taxon>Flavobacteriia</taxon>
        <taxon>Flavobacteriales</taxon>
        <taxon>Flavobacteriaceae</taxon>
        <taxon>Galbibacter</taxon>
    </lineage>
</organism>
<dbReference type="Proteomes" id="UP001153642">
    <property type="component" value="Unassembled WGS sequence"/>
</dbReference>
<sequence length="926" mass="104687">MVKKLLYILVFLYSTLLCAIDIPANIEAQYNYLTARNASIENSIEGTKKPWYIILKDGNLSDLKALINDIDVNYERLRIKSGLLAIDEAQAITINDYLTTINAKNLLELYVALEDGSPIVVPITLASGKYTEEDLKDYYQKFLDSTPTASAEGYDAQVIKQQIESRFQHDNSLLTNYENKLSSEKSYKILLVESLSLLKNKADVKWKVSSLLSYTNKGKNPIDKEALTEILKVDNKTYHADNSINKLLKYSTNFYKLVYGELPNGEAIVNEISIKKPFESTICDYLPEHSTVDEYGVKEAIKKLNTAHGKRNAITDIETPRSKGSFYHLVNVSEGDLSGKAEIIEDKLYLLKQKTGVDFYVVFQPVATKMNLQAREEFAKQVLEGSDLKGSGSTVLITVPFLDISPTASLKTISCIQPGFVQSSPSLVSSQSFKETTDLFDYVLGAFTAMEKPVYLVRYFESVTGELVKLEYKSTSNLRGQPYINAVRYYRSKYAIERETIEKTLSLWMMKEDVEANSTSVIDFQNQIKQKVNEGTIAENEIGYNIENSIWQQEKAIVSQNVGLFREPYISNPDLVNQFIEKSSKQWAYGVKFDIIFNNGVLSKEHFYNIDNFSIVDPVIYGLIDVAGLIPGIDNFADPIGMLYAGYRNNAENVMAYSFASAITGAGALYFKAGGDVFGVVAKLDDADNLSYVVRSINGEVAEDELQLTSSYVRQRNVAEEAVAQIEKQGNDIYYKELILAKRGGKNSQLSNTGKFIDDVLENDYQKYLTRKVREGKSPKERLDWKEARDYWLYDSPLARGNAFNEKAKFDYEINELNLKLNGKNVRVDSYVPSTNGTDGKIISRKATDLADIQESTFRKYLKELKDKYPSGTLIRSDKYPALDGKTIQGKQYLEIPDSNKSFPDIDKYTRIAKNEYNIEIIFLKE</sequence>
<evidence type="ECO:0000313" key="2">
    <source>
        <dbReference type="Proteomes" id="UP001153642"/>
    </source>
</evidence>
<accession>A0ABT6FWP1</accession>
<keyword evidence="2" id="KW-1185">Reference proteome</keyword>
<gene>
    <name evidence="1" type="ORF">OSR52_17630</name>
</gene>
<protein>
    <submittedName>
        <fullName evidence="1">Uncharacterized protein</fullName>
    </submittedName>
</protein>
<dbReference type="RefSeq" id="WP_277901414.1">
    <property type="nucleotide sequence ID" value="NZ_JAPMUA010000010.1"/>
</dbReference>
<dbReference type="EMBL" id="JAPMUA010000010">
    <property type="protein sequence ID" value="MDG3587683.1"/>
    <property type="molecule type" value="Genomic_DNA"/>
</dbReference>
<reference evidence="1" key="1">
    <citation type="submission" date="2022-11" db="EMBL/GenBank/DDBJ databases">
        <title>High-quality draft genome sequence of Galbibacter sp. strain CMA-7.</title>
        <authorList>
            <person name="Wei L."/>
            <person name="Dong C."/>
            <person name="Shao Z."/>
        </authorList>
    </citation>
    <scope>NUCLEOTIDE SEQUENCE</scope>
    <source>
        <strain evidence="1">CMA-7</strain>
    </source>
</reference>
<evidence type="ECO:0000313" key="1">
    <source>
        <dbReference type="EMBL" id="MDG3587683.1"/>
    </source>
</evidence>
<name>A0ABT6FWP1_9FLAO</name>
<comment type="caution">
    <text evidence="1">The sequence shown here is derived from an EMBL/GenBank/DDBJ whole genome shotgun (WGS) entry which is preliminary data.</text>
</comment>